<organism evidence="1 2">
    <name type="scientific">Trichonephila clavata</name>
    <name type="common">Joro spider</name>
    <name type="synonym">Nephila clavata</name>
    <dbReference type="NCBI Taxonomy" id="2740835"/>
    <lineage>
        <taxon>Eukaryota</taxon>
        <taxon>Metazoa</taxon>
        <taxon>Ecdysozoa</taxon>
        <taxon>Arthropoda</taxon>
        <taxon>Chelicerata</taxon>
        <taxon>Arachnida</taxon>
        <taxon>Araneae</taxon>
        <taxon>Araneomorphae</taxon>
        <taxon>Entelegynae</taxon>
        <taxon>Araneoidea</taxon>
        <taxon>Nephilidae</taxon>
        <taxon>Trichonephila</taxon>
    </lineage>
</organism>
<evidence type="ECO:0000313" key="1">
    <source>
        <dbReference type="EMBL" id="GFQ76788.1"/>
    </source>
</evidence>
<dbReference type="EMBL" id="BMAO01001898">
    <property type="protein sequence ID" value="GFQ76788.1"/>
    <property type="molecule type" value="Genomic_DNA"/>
</dbReference>
<name>A0A8X6KN06_TRICU</name>
<gene>
    <name evidence="1" type="ORF">TNCT_105591</name>
</gene>
<keyword evidence="2" id="KW-1185">Reference proteome</keyword>
<accession>A0A8X6KN06</accession>
<protein>
    <submittedName>
        <fullName evidence="1">Uncharacterized protein</fullName>
    </submittedName>
</protein>
<reference evidence="1" key="1">
    <citation type="submission" date="2020-07" db="EMBL/GenBank/DDBJ databases">
        <title>Multicomponent nature underlies the extraordinary mechanical properties of spider dragline silk.</title>
        <authorList>
            <person name="Kono N."/>
            <person name="Nakamura H."/>
            <person name="Mori M."/>
            <person name="Yoshida Y."/>
            <person name="Ohtoshi R."/>
            <person name="Malay A.D."/>
            <person name="Moran D.A.P."/>
            <person name="Tomita M."/>
            <person name="Numata K."/>
            <person name="Arakawa K."/>
        </authorList>
    </citation>
    <scope>NUCLEOTIDE SEQUENCE</scope>
</reference>
<proteinExistence type="predicted"/>
<dbReference type="Proteomes" id="UP000887116">
    <property type="component" value="Unassembled WGS sequence"/>
</dbReference>
<comment type="caution">
    <text evidence="1">The sequence shown here is derived from an EMBL/GenBank/DDBJ whole genome shotgun (WGS) entry which is preliminary data.</text>
</comment>
<dbReference type="AlphaFoldDB" id="A0A8X6KN06"/>
<evidence type="ECO:0000313" key="2">
    <source>
        <dbReference type="Proteomes" id="UP000887116"/>
    </source>
</evidence>
<sequence length="84" mass="9833">MGEKSFGHRADLARRKEHSTSLPIHQIWRNRIPSSSPSLKFVSKVRLSEALKPAPRLNMERYHVTFIIMVGWVEQSCVFWRSLL</sequence>